<name>S5UKS9_STRC3</name>
<dbReference type="Proteomes" id="UP000015423">
    <property type="component" value="Chromosome"/>
</dbReference>
<dbReference type="HOGENOM" id="CLU_2304347_0_0_11"/>
<dbReference type="AlphaFoldDB" id="S5UKS9"/>
<dbReference type="EMBL" id="CP006259">
    <property type="protein sequence ID" value="AGS67478.1"/>
    <property type="molecule type" value="Genomic_DNA"/>
</dbReference>
<protein>
    <submittedName>
        <fullName evidence="2">Uncharacterized protein</fullName>
    </submittedName>
</protein>
<proteinExistence type="predicted"/>
<evidence type="ECO:0000256" key="1">
    <source>
        <dbReference type="SAM" id="MobiDB-lite"/>
    </source>
</evidence>
<evidence type="ECO:0000313" key="2">
    <source>
        <dbReference type="EMBL" id="AGS67478.1"/>
    </source>
</evidence>
<organism evidence="2 3">
    <name type="scientific">Streptomyces collinus (strain DSM 40733 / Tue 365)</name>
    <dbReference type="NCBI Taxonomy" id="1214242"/>
    <lineage>
        <taxon>Bacteria</taxon>
        <taxon>Bacillati</taxon>
        <taxon>Actinomycetota</taxon>
        <taxon>Actinomycetes</taxon>
        <taxon>Kitasatosporales</taxon>
        <taxon>Streptomycetaceae</taxon>
        <taxon>Streptomyces</taxon>
    </lineage>
</organism>
<dbReference type="KEGG" id="sci:B446_03230"/>
<accession>S5UKS9</accession>
<reference evidence="2 3" key="2">
    <citation type="journal article" date="2013" name="J. Biotechnol.">
        <title>Complete genome sequence of the kirromycin producer Streptomyces collinus Tu 365 consisting of a linear chromosome and two linear plasmids.</title>
        <authorList>
            <person name="Ruckert C."/>
            <person name="Szczepanowski R."/>
            <person name="Albersmeier A."/>
            <person name="Goesmann A."/>
            <person name="Iftime D."/>
            <person name="Musiol E.M."/>
            <person name="Blin K."/>
            <person name="Wohlleben W."/>
            <person name="Puhler A."/>
            <person name="Kalinowski J."/>
            <person name="Weber T."/>
        </authorList>
    </citation>
    <scope>NUCLEOTIDE SEQUENCE [LARGE SCALE GENOMIC DNA]</scope>
    <source>
        <strain evidence="3">DSM 40733 / Tue 365</strain>
    </source>
</reference>
<evidence type="ECO:0000313" key="3">
    <source>
        <dbReference type="Proteomes" id="UP000015423"/>
    </source>
</evidence>
<sequence>MSLPSPFMRRSLVAAAWCRGAAPAPLWDGSASGGGVERGVEEAGERAGGVRRVEGGIEVAGGDVPLGCPLRPYVGHRSRRRAVAGRQRPAGARRREASAR</sequence>
<keyword evidence="3" id="KW-1185">Reference proteome</keyword>
<gene>
    <name evidence="2" type="ORF">B446_03230</name>
</gene>
<feature type="region of interest" description="Disordered" evidence="1">
    <location>
        <begin position="78"/>
        <end position="100"/>
    </location>
</feature>
<reference evidence="3" key="1">
    <citation type="submission" date="2012-10" db="EMBL/GenBank/DDBJ databases">
        <title>The complete genome sequence of Streptomyces collinus Tu 365.</title>
        <authorList>
            <person name="Ruckert C."/>
            <person name="Szczepanowski R."/>
            <person name="Goesmann A."/>
            <person name="Pross E.K."/>
            <person name="Musiol E.M."/>
            <person name="Blin K."/>
            <person name="Wohlleben W."/>
            <person name="Puhler A."/>
            <person name="Weber T."/>
            <person name="Kalinowski J."/>
        </authorList>
    </citation>
    <scope>NUCLEOTIDE SEQUENCE [LARGE SCALE GENOMIC DNA]</scope>
    <source>
        <strain evidence="3">DSM 40733 / Tue 365</strain>
    </source>
</reference>